<accession>A0A5C6FBA3</accession>
<organism evidence="2 3">
    <name type="scientific">Rubripirellula tenax</name>
    <dbReference type="NCBI Taxonomy" id="2528015"/>
    <lineage>
        <taxon>Bacteria</taxon>
        <taxon>Pseudomonadati</taxon>
        <taxon>Planctomycetota</taxon>
        <taxon>Planctomycetia</taxon>
        <taxon>Pirellulales</taxon>
        <taxon>Pirellulaceae</taxon>
        <taxon>Rubripirellula</taxon>
    </lineage>
</organism>
<keyword evidence="3" id="KW-1185">Reference proteome</keyword>
<sequence length="340" mass="38418">MHWIFLPILAEYKEWLFPFLGESEHTFTSLPPKVIVFDRSNQKSAVSSLKQWRLMVAHVLQGTRLWKPGNGYVTLFSQRPAILGALKMAWLAKRGPTVAWDFNLGSTPGGIRQFLARMMLKKTDVFVVNSTHERHVYSKWLNLPIERFYFCHYQKPRIDLGERVPADPPYIAAVGSACRDYRTLAIAAEKLRIPTVIVCAPFQAEHIPKNDYVTVKTGQTAEQCHRLIQSATIHVVPLESDETCTGHVTVAEGMWLGTPIVTSNSIGLQDYVDDGNTTLGFQSGNVDQLTEKLSLLLGDRELRDRLSRAAYQFACDHYTDEVAGRHLRTVLDRAAANHRD</sequence>
<dbReference type="InterPro" id="IPR001296">
    <property type="entry name" value="Glyco_trans_1"/>
</dbReference>
<keyword evidence="2" id="KW-0808">Transferase</keyword>
<feature type="domain" description="Glycosyl transferase family 1" evidence="1">
    <location>
        <begin position="204"/>
        <end position="312"/>
    </location>
</feature>
<evidence type="ECO:0000313" key="2">
    <source>
        <dbReference type="EMBL" id="TWU56881.1"/>
    </source>
</evidence>
<keyword evidence="2" id="KW-0328">Glycosyltransferase</keyword>
<dbReference type="SUPFAM" id="SSF53756">
    <property type="entry name" value="UDP-Glycosyltransferase/glycogen phosphorylase"/>
    <property type="match status" value="1"/>
</dbReference>
<dbReference type="Pfam" id="PF00534">
    <property type="entry name" value="Glycos_transf_1"/>
    <property type="match status" value="1"/>
</dbReference>
<proteinExistence type="predicted"/>
<dbReference type="InterPro" id="IPR050194">
    <property type="entry name" value="Glycosyltransferase_grp1"/>
</dbReference>
<dbReference type="EC" id="2.4.1.250" evidence="2"/>
<dbReference type="Proteomes" id="UP000318288">
    <property type="component" value="Unassembled WGS sequence"/>
</dbReference>
<evidence type="ECO:0000313" key="3">
    <source>
        <dbReference type="Proteomes" id="UP000318288"/>
    </source>
</evidence>
<gene>
    <name evidence="2" type="primary">mshA_2</name>
    <name evidence="2" type="ORF">Poly51_27990</name>
</gene>
<dbReference type="PANTHER" id="PTHR45947">
    <property type="entry name" value="SULFOQUINOVOSYL TRANSFERASE SQD2"/>
    <property type="match status" value="1"/>
</dbReference>
<dbReference type="Gene3D" id="3.40.50.2000">
    <property type="entry name" value="Glycogen Phosphorylase B"/>
    <property type="match status" value="1"/>
</dbReference>
<dbReference type="RefSeq" id="WP_146458282.1">
    <property type="nucleotide sequence ID" value="NZ_SJPW01000003.1"/>
</dbReference>
<comment type="caution">
    <text evidence="2">The sequence shown here is derived from an EMBL/GenBank/DDBJ whole genome shotgun (WGS) entry which is preliminary data.</text>
</comment>
<dbReference type="PANTHER" id="PTHR45947:SF3">
    <property type="entry name" value="SULFOQUINOVOSYL TRANSFERASE SQD2"/>
    <property type="match status" value="1"/>
</dbReference>
<dbReference type="OrthoDB" id="9815351at2"/>
<dbReference type="EMBL" id="SJPW01000003">
    <property type="protein sequence ID" value="TWU56881.1"/>
    <property type="molecule type" value="Genomic_DNA"/>
</dbReference>
<protein>
    <submittedName>
        <fullName evidence="2">D-inositol-3-phosphate glycosyltransferase</fullName>
        <ecNumber evidence="2">2.4.1.250</ecNumber>
    </submittedName>
</protein>
<evidence type="ECO:0000259" key="1">
    <source>
        <dbReference type="Pfam" id="PF00534"/>
    </source>
</evidence>
<dbReference type="AlphaFoldDB" id="A0A5C6FBA3"/>
<reference evidence="2 3" key="1">
    <citation type="submission" date="2019-02" db="EMBL/GenBank/DDBJ databases">
        <title>Deep-cultivation of Planctomycetes and their phenomic and genomic characterization uncovers novel biology.</title>
        <authorList>
            <person name="Wiegand S."/>
            <person name="Jogler M."/>
            <person name="Boedeker C."/>
            <person name="Pinto D."/>
            <person name="Vollmers J."/>
            <person name="Rivas-Marin E."/>
            <person name="Kohn T."/>
            <person name="Peeters S.H."/>
            <person name="Heuer A."/>
            <person name="Rast P."/>
            <person name="Oberbeckmann S."/>
            <person name="Bunk B."/>
            <person name="Jeske O."/>
            <person name="Meyerdierks A."/>
            <person name="Storesund J.E."/>
            <person name="Kallscheuer N."/>
            <person name="Luecker S."/>
            <person name="Lage O.M."/>
            <person name="Pohl T."/>
            <person name="Merkel B.J."/>
            <person name="Hornburger P."/>
            <person name="Mueller R.-W."/>
            <person name="Bruemmer F."/>
            <person name="Labrenz M."/>
            <person name="Spormann A.M."/>
            <person name="Op Den Camp H."/>
            <person name="Overmann J."/>
            <person name="Amann R."/>
            <person name="Jetten M.S.M."/>
            <person name="Mascher T."/>
            <person name="Medema M.H."/>
            <person name="Devos D.P."/>
            <person name="Kaster A.-K."/>
            <person name="Ovreas L."/>
            <person name="Rohde M."/>
            <person name="Galperin M.Y."/>
            <person name="Jogler C."/>
        </authorList>
    </citation>
    <scope>NUCLEOTIDE SEQUENCE [LARGE SCALE GENOMIC DNA]</scope>
    <source>
        <strain evidence="2 3">Poly51</strain>
    </source>
</reference>
<dbReference type="GO" id="GO:0102710">
    <property type="term" value="F:D-inositol-3-phosphate glycosyltransferase activity"/>
    <property type="evidence" value="ECO:0007669"/>
    <property type="project" value="UniProtKB-EC"/>
</dbReference>
<name>A0A5C6FBA3_9BACT</name>